<evidence type="ECO:0000313" key="6">
    <source>
        <dbReference type="EMBL" id="EXU75371.1"/>
    </source>
</evidence>
<dbReference type="FunFam" id="1.10.10.10:FF:000001">
    <property type="entry name" value="LysR family transcriptional regulator"/>
    <property type="match status" value="1"/>
</dbReference>
<comment type="caution">
    <text evidence="6">The sequence shown here is derived from an EMBL/GenBank/DDBJ whole genome shotgun (WGS) entry which is preliminary data.</text>
</comment>
<evidence type="ECO:0000256" key="2">
    <source>
        <dbReference type="ARBA" id="ARBA00023015"/>
    </source>
</evidence>
<dbReference type="GO" id="GO:0000976">
    <property type="term" value="F:transcription cis-regulatory region binding"/>
    <property type="evidence" value="ECO:0007669"/>
    <property type="project" value="TreeGrafter"/>
</dbReference>
<dbReference type="InterPro" id="IPR005119">
    <property type="entry name" value="LysR_subst-bd"/>
</dbReference>
<dbReference type="InterPro" id="IPR036388">
    <property type="entry name" value="WH-like_DNA-bd_sf"/>
</dbReference>
<keyword evidence="3" id="KW-0238">DNA-binding</keyword>
<comment type="similarity">
    <text evidence="1">Belongs to the LysR transcriptional regulatory family.</text>
</comment>
<dbReference type="SUPFAM" id="SSF46785">
    <property type="entry name" value="Winged helix' DNA-binding domain"/>
    <property type="match status" value="1"/>
</dbReference>
<dbReference type="Proteomes" id="UP000019918">
    <property type="component" value="Unassembled WGS sequence"/>
</dbReference>
<evidence type="ECO:0000313" key="7">
    <source>
        <dbReference type="Proteomes" id="UP000019918"/>
    </source>
</evidence>
<sequence length="291" mass="32870">MRYSPESLLAFVQTVESGSFSAAARVLRKSQSTVSTAVANLETDLGFTLFSRDSRLPVLTENGRRALVQVREILAASAQLDELAVRLAEESEPCLSLVMSDFWQADYHESLLKRFAVRYPEIEFDCMIAEDNDVIDLLLAGRAHVGIIRAQPDYPPDIVSSRLQVEAQMALYLRYDHPLAQQQQVSETSLKRVRQLCLNTWVENARYQPGKGGWSAPSYLLLLEMAEQGFGWSILPRWLVQQFGHQLLCELPVKGWPQRISVDAVWSRRTPPGPAGRWMIDQLLAQKADEP</sequence>
<dbReference type="OrthoDB" id="196624at2"/>
<dbReference type="InterPro" id="IPR036390">
    <property type="entry name" value="WH_DNA-bd_sf"/>
</dbReference>
<dbReference type="Pfam" id="PF00126">
    <property type="entry name" value="HTH_1"/>
    <property type="match status" value="1"/>
</dbReference>
<evidence type="ECO:0000259" key="5">
    <source>
        <dbReference type="PROSITE" id="PS50931"/>
    </source>
</evidence>
<evidence type="ECO:0000256" key="3">
    <source>
        <dbReference type="ARBA" id="ARBA00023125"/>
    </source>
</evidence>
<accession>A0A014M0M9</accession>
<dbReference type="AlphaFoldDB" id="A0A014M0M9"/>
<reference evidence="6 7" key="1">
    <citation type="submission" date="2014-02" db="EMBL/GenBank/DDBJ databases">
        <title>Draft genome of Erwinia mallotivora strain BT-MARDI, a papaya dieback pathogen.</title>
        <authorList>
            <person name="Redzuan R."/>
            <person name="Abu Bakar N."/>
            <person name="Badrun R."/>
            <person name="Mohd Raih M.F."/>
            <person name="Rozano L."/>
            <person name="Mat Amin N."/>
        </authorList>
    </citation>
    <scope>NUCLEOTIDE SEQUENCE [LARGE SCALE GENOMIC DNA]</scope>
    <source>
        <strain evidence="6 7">BT-MARDI</strain>
    </source>
</reference>
<gene>
    <name evidence="6" type="ORF">BG55_11640</name>
</gene>
<evidence type="ECO:0000256" key="4">
    <source>
        <dbReference type="ARBA" id="ARBA00023163"/>
    </source>
</evidence>
<dbReference type="InterPro" id="IPR000847">
    <property type="entry name" value="LysR_HTH_N"/>
</dbReference>
<dbReference type="PANTHER" id="PTHR30126:SF91">
    <property type="entry name" value="LYSR FAMILY TRANSCRIPTIONAL REGULATOR"/>
    <property type="match status" value="1"/>
</dbReference>
<organism evidence="6 7">
    <name type="scientific">Erwinia mallotivora</name>
    <dbReference type="NCBI Taxonomy" id="69222"/>
    <lineage>
        <taxon>Bacteria</taxon>
        <taxon>Pseudomonadati</taxon>
        <taxon>Pseudomonadota</taxon>
        <taxon>Gammaproteobacteria</taxon>
        <taxon>Enterobacterales</taxon>
        <taxon>Erwiniaceae</taxon>
        <taxon>Erwinia</taxon>
    </lineage>
</organism>
<dbReference type="EMBL" id="JFHN01000046">
    <property type="protein sequence ID" value="EXU75371.1"/>
    <property type="molecule type" value="Genomic_DNA"/>
</dbReference>
<dbReference type="Gene3D" id="1.10.10.10">
    <property type="entry name" value="Winged helix-like DNA-binding domain superfamily/Winged helix DNA-binding domain"/>
    <property type="match status" value="1"/>
</dbReference>
<dbReference type="Gene3D" id="3.40.190.290">
    <property type="match status" value="1"/>
</dbReference>
<dbReference type="Pfam" id="PF03466">
    <property type="entry name" value="LysR_substrate"/>
    <property type="match status" value="1"/>
</dbReference>
<keyword evidence="2" id="KW-0805">Transcription regulation</keyword>
<dbReference type="GO" id="GO:0003700">
    <property type="term" value="F:DNA-binding transcription factor activity"/>
    <property type="evidence" value="ECO:0007669"/>
    <property type="project" value="InterPro"/>
</dbReference>
<dbReference type="PRINTS" id="PR00039">
    <property type="entry name" value="HTHLYSR"/>
</dbReference>
<keyword evidence="7" id="KW-1185">Reference proteome</keyword>
<keyword evidence="4" id="KW-0804">Transcription</keyword>
<dbReference type="STRING" id="69222.BG55_11640"/>
<feature type="domain" description="HTH lysR-type" evidence="5">
    <location>
        <begin position="1"/>
        <end position="60"/>
    </location>
</feature>
<dbReference type="CDD" id="cd05466">
    <property type="entry name" value="PBP2_LTTR_substrate"/>
    <property type="match status" value="1"/>
</dbReference>
<evidence type="ECO:0000256" key="1">
    <source>
        <dbReference type="ARBA" id="ARBA00009437"/>
    </source>
</evidence>
<dbReference type="PROSITE" id="PS50931">
    <property type="entry name" value="HTH_LYSR"/>
    <property type="match status" value="1"/>
</dbReference>
<dbReference type="PANTHER" id="PTHR30126">
    <property type="entry name" value="HTH-TYPE TRANSCRIPTIONAL REGULATOR"/>
    <property type="match status" value="1"/>
</dbReference>
<dbReference type="PATRIC" id="fig|69222.5.peg.2412"/>
<name>A0A014M0M9_9GAMM</name>
<proteinExistence type="inferred from homology"/>
<dbReference type="SUPFAM" id="SSF53850">
    <property type="entry name" value="Periplasmic binding protein-like II"/>
    <property type="match status" value="1"/>
</dbReference>
<protein>
    <submittedName>
        <fullName evidence="6">Transcriptional regulator</fullName>
    </submittedName>
</protein>
<dbReference type="RefSeq" id="WP_034937515.1">
    <property type="nucleotide sequence ID" value="NZ_JFHN01000046.1"/>
</dbReference>